<dbReference type="Proteomes" id="UP001595617">
    <property type="component" value="Unassembled WGS sequence"/>
</dbReference>
<comment type="similarity">
    <text evidence="8">Belongs to the FtsL family.</text>
</comment>
<keyword evidence="5 8" id="KW-1133">Transmembrane helix</keyword>
<keyword evidence="6 8" id="KW-0472">Membrane</keyword>
<evidence type="ECO:0000256" key="7">
    <source>
        <dbReference type="ARBA" id="ARBA00023306"/>
    </source>
</evidence>
<dbReference type="RefSeq" id="WP_380694469.1">
    <property type="nucleotide sequence ID" value="NZ_JBHRYR010000002.1"/>
</dbReference>
<gene>
    <name evidence="8 10" type="primary">ftsL</name>
    <name evidence="10" type="ORF">ACFOOG_06030</name>
</gene>
<proteinExistence type="inferred from homology"/>
<organism evidence="10 11">
    <name type="scientific">Saccharospirillum mangrovi</name>
    <dbReference type="NCBI Taxonomy" id="2161747"/>
    <lineage>
        <taxon>Bacteria</taxon>
        <taxon>Pseudomonadati</taxon>
        <taxon>Pseudomonadota</taxon>
        <taxon>Gammaproteobacteria</taxon>
        <taxon>Oceanospirillales</taxon>
        <taxon>Saccharospirillaceae</taxon>
        <taxon>Saccharospirillum</taxon>
    </lineage>
</organism>
<comment type="caution">
    <text evidence="10">The sequence shown here is derived from an EMBL/GenBank/DDBJ whole genome shotgun (WGS) entry which is preliminary data.</text>
</comment>
<dbReference type="GO" id="GO:0051301">
    <property type="term" value="P:cell division"/>
    <property type="evidence" value="ECO:0007669"/>
    <property type="project" value="UniProtKB-KW"/>
</dbReference>
<dbReference type="HAMAP" id="MF_00910">
    <property type="entry name" value="FtsL"/>
    <property type="match status" value="1"/>
</dbReference>
<keyword evidence="4 8" id="KW-0812">Transmembrane</keyword>
<evidence type="ECO:0000313" key="11">
    <source>
        <dbReference type="Proteomes" id="UP001595617"/>
    </source>
</evidence>
<comment type="function">
    <text evidence="8">Essential cell division protein. May link together the upstream cell division proteins, which are predominantly cytoplasmic, with the downstream cell division proteins, which are predominantly periplasmic.</text>
</comment>
<reference evidence="11" key="1">
    <citation type="journal article" date="2019" name="Int. J. Syst. Evol. Microbiol.">
        <title>The Global Catalogue of Microorganisms (GCM) 10K type strain sequencing project: providing services to taxonomists for standard genome sequencing and annotation.</title>
        <authorList>
            <consortium name="The Broad Institute Genomics Platform"/>
            <consortium name="The Broad Institute Genome Sequencing Center for Infectious Disease"/>
            <person name="Wu L."/>
            <person name="Ma J."/>
        </authorList>
    </citation>
    <scope>NUCLEOTIDE SEQUENCE [LARGE SCALE GENOMIC DNA]</scope>
    <source>
        <strain evidence="11">IBRC 10765</strain>
    </source>
</reference>
<keyword evidence="2 8" id="KW-1003">Cell membrane</keyword>
<keyword evidence="11" id="KW-1185">Reference proteome</keyword>
<evidence type="ECO:0000256" key="4">
    <source>
        <dbReference type="ARBA" id="ARBA00022692"/>
    </source>
</evidence>
<comment type="subunit">
    <text evidence="8">Part of a complex composed of FtsB, FtsL and FtsQ.</text>
</comment>
<dbReference type="Pfam" id="PF04999">
    <property type="entry name" value="FtsL"/>
    <property type="match status" value="1"/>
</dbReference>
<evidence type="ECO:0000256" key="1">
    <source>
        <dbReference type="ARBA" id="ARBA00004401"/>
    </source>
</evidence>
<evidence type="ECO:0000313" key="10">
    <source>
        <dbReference type="EMBL" id="MFC3852388.1"/>
    </source>
</evidence>
<name>A0ABV7ZX91_9GAMM</name>
<protein>
    <recommendedName>
        <fullName evidence="8 9">Cell division protein FtsL</fullName>
    </recommendedName>
</protein>
<dbReference type="InterPro" id="IPR011922">
    <property type="entry name" value="Cell_div_FtsL"/>
</dbReference>
<keyword evidence="7 8" id="KW-0131">Cell cycle</keyword>
<keyword evidence="8" id="KW-0997">Cell inner membrane</keyword>
<keyword evidence="3 8" id="KW-0132">Cell division</keyword>
<comment type="subcellular location">
    <subcellularLocation>
        <location evidence="8">Cell inner membrane</location>
        <topology evidence="8">Single-pass type II membrane protein</topology>
    </subcellularLocation>
    <subcellularLocation>
        <location evidence="1">Cell membrane</location>
        <topology evidence="1">Single-pass type II membrane protein</topology>
    </subcellularLocation>
    <text evidence="8">Localizes to the division septum where it forms a ring structure.</text>
</comment>
<evidence type="ECO:0000256" key="8">
    <source>
        <dbReference type="HAMAP-Rule" id="MF_00910"/>
    </source>
</evidence>
<evidence type="ECO:0000256" key="9">
    <source>
        <dbReference type="NCBIfam" id="TIGR02209"/>
    </source>
</evidence>
<sequence length="91" mass="10214">MNRIRPGWYFLVAVIWASGLSVVFVSHETRMLHAELNQLTRHYAQQRVEWGQLTLELGAVAAPGLIEQRAQQLGLRPPNASEVQVIGGRQP</sequence>
<feature type="transmembrane region" description="Helical" evidence="8">
    <location>
        <begin position="6"/>
        <end position="25"/>
    </location>
</feature>
<evidence type="ECO:0000256" key="6">
    <source>
        <dbReference type="ARBA" id="ARBA00023136"/>
    </source>
</evidence>
<dbReference type="NCBIfam" id="TIGR02209">
    <property type="entry name" value="ftsL_broad"/>
    <property type="match status" value="1"/>
</dbReference>
<accession>A0ABV7ZX91</accession>
<evidence type="ECO:0000256" key="2">
    <source>
        <dbReference type="ARBA" id="ARBA00022475"/>
    </source>
</evidence>
<dbReference type="EMBL" id="JBHRYR010000002">
    <property type="protein sequence ID" value="MFC3852388.1"/>
    <property type="molecule type" value="Genomic_DNA"/>
</dbReference>
<evidence type="ECO:0000256" key="3">
    <source>
        <dbReference type="ARBA" id="ARBA00022618"/>
    </source>
</evidence>
<evidence type="ECO:0000256" key="5">
    <source>
        <dbReference type="ARBA" id="ARBA00022989"/>
    </source>
</evidence>